<proteinExistence type="predicted"/>
<evidence type="ECO:0000256" key="1">
    <source>
        <dbReference type="ARBA" id="ARBA00022729"/>
    </source>
</evidence>
<dbReference type="EMBL" id="BMGI01000001">
    <property type="protein sequence ID" value="GGD20224.1"/>
    <property type="molecule type" value="Genomic_DNA"/>
</dbReference>
<accession>A0ABQ1QBU3</accession>
<dbReference type="SUPFAM" id="SSF89392">
    <property type="entry name" value="Prokaryotic lipoproteins and lipoprotein localization factors"/>
    <property type="match status" value="1"/>
</dbReference>
<keyword evidence="3" id="KW-0449">Lipoprotein</keyword>
<feature type="chain" id="PRO_5047320774" evidence="2">
    <location>
        <begin position="23"/>
        <end position="200"/>
    </location>
</feature>
<sequence>MKFSRFLLAPMLVALTALPAMAEKLSLTELSGYINGLTTLEAQFTQINDDETISTGKILISRPGRARFEYDPPEQTLVIAGGQQLAVFDGKSNTGPEQYPLKETPLNLILARDVDLARSGMVVAHDYDGTATVVTAQDPENPQYGNIQLMFTADPVELRQWVITDGSGAQTTVILGALKTGMQFNTATFSITAEIDKRNR</sequence>
<protein>
    <submittedName>
        <fullName evidence="3">Outer-membrane lipoprotein carrier protein</fullName>
    </submittedName>
</protein>
<dbReference type="PANTHER" id="PTHR35869">
    <property type="entry name" value="OUTER-MEMBRANE LIPOPROTEIN CARRIER PROTEIN"/>
    <property type="match status" value="1"/>
</dbReference>
<keyword evidence="4" id="KW-1185">Reference proteome</keyword>
<evidence type="ECO:0000313" key="3">
    <source>
        <dbReference type="EMBL" id="GGD20224.1"/>
    </source>
</evidence>
<dbReference type="InterPro" id="IPR004564">
    <property type="entry name" value="OM_lipoprot_carrier_LolA-like"/>
</dbReference>
<dbReference type="Proteomes" id="UP000617355">
    <property type="component" value="Unassembled WGS sequence"/>
</dbReference>
<organism evidence="3 4">
    <name type="scientific">Sinisalibacter lacisalsi</name>
    <dbReference type="NCBI Taxonomy" id="1526570"/>
    <lineage>
        <taxon>Bacteria</taxon>
        <taxon>Pseudomonadati</taxon>
        <taxon>Pseudomonadota</taxon>
        <taxon>Alphaproteobacteria</taxon>
        <taxon>Rhodobacterales</taxon>
        <taxon>Roseobacteraceae</taxon>
        <taxon>Sinisalibacter</taxon>
    </lineage>
</organism>
<evidence type="ECO:0000313" key="4">
    <source>
        <dbReference type="Proteomes" id="UP000617355"/>
    </source>
</evidence>
<gene>
    <name evidence="3" type="ORF">GCM10011358_01010</name>
</gene>
<keyword evidence="1 2" id="KW-0732">Signal</keyword>
<feature type="signal peptide" evidence="2">
    <location>
        <begin position="1"/>
        <end position="22"/>
    </location>
</feature>
<dbReference type="CDD" id="cd16325">
    <property type="entry name" value="LolA"/>
    <property type="match status" value="1"/>
</dbReference>
<reference evidence="4" key="1">
    <citation type="journal article" date="2019" name="Int. J. Syst. Evol. Microbiol.">
        <title>The Global Catalogue of Microorganisms (GCM) 10K type strain sequencing project: providing services to taxonomists for standard genome sequencing and annotation.</title>
        <authorList>
            <consortium name="The Broad Institute Genomics Platform"/>
            <consortium name="The Broad Institute Genome Sequencing Center for Infectious Disease"/>
            <person name="Wu L."/>
            <person name="Ma J."/>
        </authorList>
    </citation>
    <scope>NUCLEOTIDE SEQUENCE [LARGE SCALE GENOMIC DNA]</scope>
    <source>
        <strain evidence="4">CGMCC 1.12922</strain>
    </source>
</reference>
<dbReference type="InterPro" id="IPR029046">
    <property type="entry name" value="LolA/LolB/LppX"/>
</dbReference>
<dbReference type="PANTHER" id="PTHR35869:SF1">
    <property type="entry name" value="OUTER-MEMBRANE LIPOPROTEIN CARRIER PROTEIN"/>
    <property type="match status" value="1"/>
</dbReference>
<evidence type="ECO:0000256" key="2">
    <source>
        <dbReference type="SAM" id="SignalP"/>
    </source>
</evidence>
<dbReference type="RefSeq" id="WP_188525656.1">
    <property type="nucleotide sequence ID" value="NZ_BMGI01000001.1"/>
</dbReference>
<dbReference type="Pfam" id="PF03548">
    <property type="entry name" value="LolA"/>
    <property type="match status" value="1"/>
</dbReference>
<comment type="caution">
    <text evidence="3">The sequence shown here is derived from an EMBL/GenBank/DDBJ whole genome shotgun (WGS) entry which is preliminary data.</text>
</comment>
<dbReference type="Gene3D" id="2.50.20.10">
    <property type="entry name" value="Lipoprotein localisation LolA/LolB/LppX"/>
    <property type="match status" value="1"/>
</dbReference>
<name>A0ABQ1QBU3_9RHOB</name>